<evidence type="ECO:0000313" key="2">
    <source>
        <dbReference type="EMBL" id="KAF0286870.1"/>
    </source>
</evidence>
<feature type="compositionally biased region" description="Basic and acidic residues" evidence="1">
    <location>
        <begin position="58"/>
        <end position="70"/>
    </location>
</feature>
<feature type="region of interest" description="Disordered" evidence="1">
    <location>
        <begin position="1"/>
        <end position="109"/>
    </location>
</feature>
<feature type="compositionally biased region" description="Polar residues" evidence="1">
    <location>
        <begin position="1"/>
        <end position="11"/>
    </location>
</feature>
<evidence type="ECO:0000313" key="3">
    <source>
        <dbReference type="Proteomes" id="UP000440578"/>
    </source>
</evidence>
<comment type="caution">
    <text evidence="2">The sequence shown here is derived from an EMBL/GenBank/DDBJ whole genome shotgun (WGS) entry which is preliminary data.</text>
</comment>
<evidence type="ECO:0000256" key="1">
    <source>
        <dbReference type="SAM" id="MobiDB-lite"/>
    </source>
</evidence>
<organism evidence="2 3">
    <name type="scientific">Amphibalanus amphitrite</name>
    <name type="common">Striped barnacle</name>
    <name type="synonym">Balanus amphitrite</name>
    <dbReference type="NCBI Taxonomy" id="1232801"/>
    <lineage>
        <taxon>Eukaryota</taxon>
        <taxon>Metazoa</taxon>
        <taxon>Ecdysozoa</taxon>
        <taxon>Arthropoda</taxon>
        <taxon>Crustacea</taxon>
        <taxon>Multicrustacea</taxon>
        <taxon>Cirripedia</taxon>
        <taxon>Thoracica</taxon>
        <taxon>Thoracicalcarea</taxon>
        <taxon>Balanomorpha</taxon>
        <taxon>Balanoidea</taxon>
        <taxon>Balanidae</taxon>
        <taxon>Amphibalaninae</taxon>
        <taxon>Amphibalanus</taxon>
    </lineage>
</organism>
<keyword evidence="3" id="KW-1185">Reference proteome</keyword>
<reference evidence="2 3" key="1">
    <citation type="submission" date="2019-07" db="EMBL/GenBank/DDBJ databases">
        <title>Draft genome assembly of a fouling barnacle, Amphibalanus amphitrite (Darwin, 1854): The first reference genome for Thecostraca.</title>
        <authorList>
            <person name="Kim W."/>
        </authorList>
    </citation>
    <scope>NUCLEOTIDE SEQUENCE [LARGE SCALE GENOMIC DNA]</scope>
    <source>
        <strain evidence="2">SNU_AA5</strain>
        <tissue evidence="2">Soma without cirri and trophi</tissue>
    </source>
</reference>
<gene>
    <name evidence="2" type="ORF">FJT64_014633</name>
</gene>
<dbReference type="AlphaFoldDB" id="A0A6A4V6T4"/>
<dbReference type="EMBL" id="VIIS01002223">
    <property type="protein sequence ID" value="KAF0286870.1"/>
    <property type="molecule type" value="Genomic_DNA"/>
</dbReference>
<sequence length="109" mass="11438">MALQPQRSPYDQSLPLPPGGPQNKLGQVAPPADWADQQPGREMSNPSAVRPVPGLPPSREDRPLAVDRRPTPQQTPDKQKPAAGPAPAAGGAAQNGTGQQPTEPPGEWM</sequence>
<accession>A0A6A4V6T4</accession>
<feature type="compositionally biased region" description="Low complexity" evidence="1">
    <location>
        <begin position="71"/>
        <end position="92"/>
    </location>
</feature>
<dbReference type="Proteomes" id="UP000440578">
    <property type="component" value="Unassembled WGS sequence"/>
</dbReference>
<protein>
    <submittedName>
        <fullName evidence="2">Uncharacterized protein</fullName>
    </submittedName>
</protein>
<name>A0A6A4V6T4_AMPAM</name>
<proteinExistence type="predicted"/>